<gene>
    <name evidence="2" type="ORF">ADM90_12905</name>
</gene>
<dbReference type="Proteomes" id="UP000037977">
    <property type="component" value="Unassembled WGS sequence"/>
</dbReference>
<dbReference type="PANTHER" id="PTHR37301">
    <property type="entry name" value="DNA-BINDING PROTEIN-RELATED"/>
    <property type="match status" value="1"/>
</dbReference>
<evidence type="ECO:0000313" key="3">
    <source>
        <dbReference type="Proteomes" id="UP000037977"/>
    </source>
</evidence>
<dbReference type="Gene3D" id="1.10.260.40">
    <property type="entry name" value="lambda repressor-like DNA-binding domains"/>
    <property type="match status" value="1"/>
</dbReference>
<comment type="caution">
    <text evidence="2">The sequence shown here is derived from an EMBL/GenBank/DDBJ whole genome shotgun (WGS) entry which is preliminary data.</text>
</comment>
<accession>A0A0M9DIW5</accession>
<reference evidence="2 3" key="1">
    <citation type="submission" date="2015-07" db="EMBL/GenBank/DDBJ databases">
        <title>Genome sequencing project for genomic taxonomy and phylogenomics of Bacillus-like bacteria.</title>
        <authorList>
            <person name="Liu B."/>
            <person name="Wang J."/>
            <person name="Zhu Y."/>
            <person name="Liu G."/>
            <person name="Chen Q."/>
            <person name="Chen Z."/>
            <person name="Che J."/>
            <person name="Ge C."/>
            <person name="Shi H."/>
            <person name="Pan Z."/>
            <person name="Liu X."/>
        </authorList>
    </citation>
    <scope>NUCLEOTIDE SEQUENCE [LARGE SCALE GENOMIC DNA]</scope>
    <source>
        <strain evidence="2 3">DSM 54</strain>
    </source>
</reference>
<evidence type="ECO:0000259" key="1">
    <source>
        <dbReference type="PROSITE" id="PS50943"/>
    </source>
</evidence>
<proteinExistence type="predicted"/>
<dbReference type="OrthoDB" id="9805309at2"/>
<dbReference type="PANTHER" id="PTHR37301:SF1">
    <property type="entry name" value="DNA-BINDING PROTEIN"/>
    <property type="match status" value="1"/>
</dbReference>
<dbReference type="InterPro" id="IPR001387">
    <property type="entry name" value="Cro/C1-type_HTH"/>
</dbReference>
<dbReference type="GO" id="GO:0003677">
    <property type="term" value="F:DNA binding"/>
    <property type="evidence" value="ECO:0007669"/>
    <property type="project" value="InterPro"/>
</dbReference>
<name>A0A0M9DIW5_9BACI</name>
<dbReference type="STRING" id="33935.ADM90_12905"/>
<evidence type="ECO:0000313" key="2">
    <source>
        <dbReference type="EMBL" id="KOY81809.1"/>
    </source>
</evidence>
<dbReference type="PROSITE" id="PS50943">
    <property type="entry name" value="HTH_CROC1"/>
    <property type="match status" value="1"/>
</dbReference>
<dbReference type="RefSeq" id="WP_053995397.1">
    <property type="nucleotide sequence ID" value="NZ_CP065643.1"/>
</dbReference>
<dbReference type="EMBL" id="LGCI01000008">
    <property type="protein sequence ID" value="KOY81809.1"/>
    <property type="molecule type" value="Genomic_DNA"/>
</dbReference>
<feature type="domain" description="HTH cro/C1-type" evidence="1">
    <location>
        <begin position="26"/>
        <end position="61"/>
    </location>
</feature>
<keyword evidence="3" id="KW-1185">Reference proteome</keyword>
<dbReference type="PATRIC" id="fig|33935.3.peg.3427"/>
<dbReference type="Pfam" id="PF13443">
    <property type="entry name" value="HTH_26"/>
    <property type="match status" value="1"/>
</dbReference>
<dbReference type="AlphaFoldDB" id="A0A0M9DIW5"/>
<dbReference type="SUPFAM" id="SSF47413">
    <property type="entry name" value="lambda repressor-like DNA-binding domains"/>
    <property type="match status" value="1"/>
</dbReference>
<sequence length="73" mass="8257">MSVSYDKLWKLIIDKKINKTQLRDCSGITSATLARLSKNQGVSLEALERICRALDCEIGDIVEFIEDKVILDE</sequence>
<organism evidence="2 3">
    <name type="scientific">Lysinibacillus macroides</name>
    <dbReference type="NCBI Taxonomy" id="33935"/>
    <lineage>
        <taxon>Bacteria</taxon>
        <taxon>Bacillati</taxon>
        <taxon>Bacillota</taxon>
        <taxon>Bacilli</taxon>
        <taxon>Bacillales</taxon>
        <taxon>Bacillaceae</taxon>
        <taxon>Lysinibacillus</taxon>
    </lineage>
</organism>
<dbReference type="InterPro" id="IPR010982">
    <property type="entry name" value="Lambda_DNA-bd_dom_sf"/>
</dbReference>
<protein>
    <submittedName>
        <fullName evidence="2">XRE family transcriptional regulator</fullName>
    </submittedName>
</protein>